<evidence type="ECO:0000313" key="2">
    <source>
        <dbReference type="EMBL" id="MBD7966994.1"/>
    </source>
</evidence>
<protein>
    <submittedName>
        <fullName evidence="2">Phage tail protein</fullName>
    </submittedName>
</protein>
<keyword evidence="3" id="KW-1185">Reference proteome</keyword>
<dbReference type="EMBL" id="JACSQL010000001">
    <property type="protein sequence ID" value="MBD7966994.1"/>
    <property type="molecule type" value="Genomic_DNA"/>
</dbReference>
<gene>
    <name evidence="2" type="ORF">H9647_02865</name>
</gene>
<feature type="domain" description="Phage tail collar" evidence="1">
    <location>
        <begin position="7"/>
        <end position="63"/>
    </location>
</feature>
<dbReference type="InterPro" id="IPR011083">
    <property type="entry name" value="Phage_tail_collar_dom"/>
</dbReference>
<dbReference type="Gene3D" id="3.90.1340.10">
    <property type="entry name" value="Phage tail collar domain"/>
    <property type="match status" value="1"/>
</dbReference>
<dbReference type="RefSeq" id="WP_191797984.1">
    <property type="nucleotide sequence ID" value="NZ_JACSQL010000001.1"/>
</dbReference>
<name>A0ABR8SUH5_9BACL</name>
<comment type="caution">
    <text evidence="2">The sequence shown here is derived from an EMBL/GenBank/DDBJ whole genome shotgun (WGS) entry which is preliminary data.</text>
</comment>
<dbReference type="Pfam" id="PF07484">
    <property type="entry name" value="Collar"/>
    <property type="match status" value="1"/>
</dbReference>
<evidence type="ECO:0000313" key="3">
    <source>
        <dbReference type="Proteomes" id="UP000608071"/>
    </source>
</evidence>
<dbReference type="Proteomes" id="UP000608071">
    <property type="component" value="Unassembled WGS sequence"/>
</dbReference>
<sequence length="173" mass="18231">MSDQYVGEIRMFAGNYPPKGWAFCDGAILPITGNESLYSIIGVTYGGDGITNFKLPDLRGRLPLHKGTNSKSGTEYAMGQTGGTETVALTLAQLPAHTHEVNAQSTAGNIGDPTNTFWAASTSKQYSADKNPTGLMNTASVSSTGASNPHNNLMPYLPVSFIIALQGLYPSQG</sequence>
<organism evidence="2 3">
    <name type="scientific">Paenibacillus gallinarum</name>
    <dbReference type="NCBI Taxonomy" id="2762232"/>
    <lineage>
        <taxon>Bacteria</taxon>
        <taxon>Bacillati</taxon>
        <taxon>Bacillota</taxon>
        <taxon>Bacilli</taxon>
        <taxon>Bacillales</taxon>
        <taxon>Paenibacillaceae</taxon>
        <taxon>Paenibacillus</taxon>
    </lineage>
</organism>
<dbReference type="SUPFAM" id="SSF88874">
    <property type="entry name" value="Receptor-binding domain of short tail fibre protein gp12"/>
    <property type="match status" value="1"/>
</dbReference>
<reference evidence="2 3" key="1">
    <citation type="submission" date="2020-08" db="EMBL/GenBank/DDBJ databases">
        <title>A Genomic Blueprint of the Chicken Gut Microbiome.</title>
        <authorList>
            <person name="Gilroy R."/>
            <person name="Ravi A."/>
            <person name="Getino M."/>
            <person name="Pursley I."/>
            <person name="Horton D.L."/>
            <person name="Alikhan N.-F."/>
            <person name="Baker D."/>
            <person name="Gharbi K."/>
            <person name="Hall N."/>
            <person name="Watson M."/>
            <person name="Adriaenssens E.M."/>
            <person name="Foster-Nyarko E."/>
            <person name="Jarju S."/>
            <person name="Secka A."/>
            <person name="Antonio M."/>
            <person name="Oren A."/>
            <person name="Chaudhuri R."/>
            <person name="La Ragione R.M."/>
            <person name="Hildebrand F."/>
            <person name="Pallen M.J."/>
        </authorList>
    </citation>
    <scope>NUCLEOTIDE SEQUENCE [LARGE SCALE GENOMIC DNA]</scope>
    <source>
        <strain evidence="2 3">Sa2BVA9</strain>
    </source>
</reference>
<accession>A0ABR8SUH5</accession>
<dbReference type="InterPro" id="IPR037053">
    <property type="entry name" value="Phage_tail_collar_dom_sf"/>
</dbReference>
<proteinExistence type="predicted"/>
<evidence type="ECO:0000259" key="1">
    <source>
        <dbReference type="Pfam" id="PF07484"/>
    </source>
</evidence>